<keyword evidence="9" id="KW-1185">Reference proteome</keyword>
<dbReference type="InterPro" id="IPR006171">
    <property type="entry name" value="TOPRIM_dom"/>
</dbReference>
<evidence type="ECO:0000256" key="2">
    <source>
        <dbReference type="ARBA" id="ARBA00022763"/>
    </source>
</evidence>
<dbReference type="EMBL" id="JAEDAH010000013">
    <property type="protein sequence ID" value="MCA6062585.1"/>
    <property type="molecule type" value="Genomic_DNA"/>
</dbReference>
<dbReference type="PANTHER" id="PTHR30446">
    <property type="entry name" value="RECOMBINATION PROTEIN RECR"/>
    <property type="match status" value="1"/>
</dbReference>
<dbReference type="Pfam" id="PF21176">
    <property type="entry name" value="RecR_HhH"/>
    <property type="match status" value="1"/>
</dbReference>
<evidence type="ECO:0000313" key="8">
    <source>
        <dbReference type="EMBL" id="MCA6062585.1"/>
    </source>
</evidence>
<dbReference type="InterPro" id="IPR023627">
    <property type="entry name" value="Rcmb_RecR"/>
</dbReference>
<name>A0ABS7ZQG2_9GAMM</name>
<evidence type="ECO:0000259" key="7">
    <source>
        <dbReference type="PROSITE" id="PS50880"/>
    </source>
</evidence>
<dbReference type="PROSITE" id="PS50880">
    <property type="entry name" value="TOPRIM"/>
    <property type="match status" value="1"/>
</dbReference>
<dbReference type="Gene3D" id="3.40.1360.10">
    <property type="match status" value="1"/>
</dbReference>
<keyword evidence="2" id="KW-0227">DNA damage</keyword>
<evidence type="ECO:0000256" key="4">
    <source>
        <dbReference type="ARBA" id="ARBA00022833"/>
    </source>
</evidence>
<comment type="caution">
    <text evidence="8">The sequence shown here is derived from an EMBL/GenBank/DDBJ whole genome shotgun (WGS) entry which is preliminary data.</text>
</comment>
<dbReference type="InterPro" id="IPR000093">
    <property type="entry name" value="DNA_Rcmb_RecR"/>
</dbReference>
<sequence length="174" mass="18779">MPQPSAYLNLMNAFDALPGVGPRAADRLAQFVIQDEAGGRLAEAIVKARSSLQLCERCFCLAMSPLCEQCLTPSDDAQLMVVVDLNTHQLLQDAGHHNLFVLHGLLSPSAGVGPGQLKLQALRQRVVDEQIQSVFLVFPGGVEADATEWFIADMLADVQVTRTDQQALIQGKGV</sequence>
<dbReference type="PANTHER" id="PTHR30446:SF0">
    <property type="entry name" value="RECOMBINATION PROTEIN RECR"/>
    <property type="match status" value="1"/>
</dbReference>
<organism evidence="8 9">
    <name type="scientific">Thalassolituus marinus</name>
    <dbReference type="NCBI Taxonomy" id="671053"/>
    <lineage>
        <taxon>Bacteria</taxon>
        <taxon>Pseudomonadati</taxon>
        <taxon>Pseudomonadota</taxon>
        <taxon>Gammaproteobacteria</taxon>
        <taxon>Oceanospirillales</taxon>
        <taxon>Oceanospirillaceae</taxon>
        <taxon>Thalassolituus</taxon>
    </lineage>
</organism>
<keyword evidence="5" id="KW-0233">DNA recombination</keyword>
<keyword evidence="6" id="KW-0234">DNA repair</keyword>
<feature type="domain" description="Toprim" evidence="7">
    <location>
        <begin position="77"/>
        <end position="170"/>
    </location>
</feature>
<evidence type="ECO:0000256" key="3">
    <source>
        <dbReference type="ARBA" id="ARBA00022771"/>
    </source>
</evidence>
<dbReference type="SUPFAM" id="SSF111304">
    <property type="entry name" value="Recombination protein RecR"/>
    <property type="match status" value="1"/>
</dbReference>
<proteinExistence type="predicted"/>
<evidence type="ECO:0000256" key="5">
    <source>
        <dbReference type="ARBA" id="ARBA00023172"/>
    </source>
</evidence>
<keyword evidence="1" id="KW-0479">Metal-binding</keyword>
<accession>A0ABS7ZQG2</accession>
<evidence type="ECO:0000256" key="1">
    <source>
        <dbReference type="ARBA" id="ARBA00022723"/>
    </source>
</evidence>
<protein>
    <submittedName>
        <fullName evidence="8">Recombination protein RecR</fullName>
    </submittedName>
</protein>
<dbReference type="RefSeq" id="WP_225671740.1">
    <property type="nucleotide sequence ID" value="NZ_JAEDAH010000013.1"/>
</dbReference>
<dbReference type="Proteomes" id="UP000714380">
    <property type="component" value="Unassembled WGS sequence"/>
</dbReference>
<keyword evidence="3" id="KW-0863">Zinc-finger</keyword>
<keyword evidence="4" id="KW-0862">Zinc</keyword>
<evidence type="ECO:0000313" key="9">
    <source>
        <dbReference type="Proteomes" id="UP000714380"/>
    </source>
</evidence>
<reference evidence="8 9" key="1">
    <citation type="submission" date="2020-12" db="EMBL/GenBank/DDBJ databases">
        <title>Novel Thalassolituus-related marine hydrocarbonoclastic bacteria mediated algae-derived hydrocarbons mineralization in twilight zone of the northern South China Sea.</title>
        <authorList>
            <person name="Dong C."/>
        </authorList>
    </citation>
    <scope>NUCLEOTIDE SEQUENCE [LARGE SCALE GENOMIC DNA]</scope>
    <source>
        <strain evidence="8 9">IMCC1826</strain>
    </source>
</reference>
<dbReference type="InterPro" id="IPR015967">
    <property type="entry name" value="Rcmb_RecR_Znf"/>
</dbReference>
<dbReference type="Gene3D" id="1.10.8.420">
    <property type="entry name" value="RecR Domain 1"/>
    <property type="match status" value="1"/>
</dbReference>
<dbReference type="PROSITE" id="PS01300">
    <property type="entry name" value="RECR"/>
    <property type="match status" value="1"/>
</dbReference>
<evidence type="ECO:0000256" key="6">
    <source>
        <dbReference type="ARBA" id="ARBA00023204"/>
    </source>
</evidence>
<gene>
    <name evidence="8" type="primary">recR</name>
    <name evidence="8" type="ORF">I9W95_03090</name>
</gene>